<evidence type="ECO:0000313" key="2">
    <source>
        <dbReference type="Proteomes" id="UP000326702"/>
    </source>
</evidence>
<evidence type="ECO:0008006" key="3">
    <source>
        <dbReference type="Google" id="ProtNLM"/>
    </source>
</evidence>
<evidence type="ECO:0000313" key="1">
    <source>
        <dbReference type="EMBL" id="QFU98383.1"/>
    </source>
</evidence>
<dbReference type="Proteomes" id="UP000326702">
    <property type="component" value="Chromosome"/>
</dbReference>
<sequence length="193" mass="20580">MLPELLSPADVGGAVTWRALCRDGALVPLWNHVAHRATVPVSPAVRARALATVLRGQVVVGGTAAAWVHCGGPPPRRVTALHKARMHRPWPDAAVRVVQATLLANEVVDVGGVSVTSVQRTGLDVARDADVPSAVAWLARLTAVGFDVRSARLALERRSRWHGRTRIREVLDTFEGRPVVRPGAAASPPRGLP</sequence>
<reference evidence="1 2" key="1">
    <citation type="submission" date="2019-10" db="EMBL/GenBank/DDBJ databases">
        <title>Genome sequence of Luteimicrobium xylanilyticum HY-24.</title>
        <authorList>
            <person name="Kim D.Y."/>
            <person name="Park H.-Y."/>
        </authorList>
    </citation>
    <scope>NUCLEOTIDE SEQUENCE [LARGE SCALE GENOMIC DNA]</scope>
    <source>
        <strain evidence="1 2">HY-24</strain>
    </source>
</reference>
<dbReference type="KEGG" id="lxl:KDY119_01895"/>
<dbReference type="RefSeq" id="WP_148284139.1">
    <property type="nucleotide sequence ID" value="NZ_BAABIH010000002.1"/>
</dbReference>
<dbReference type="EMBL" id="CP045529">
    <property type="protein sequence ID" value="QFU98383.1"/>
    <property type="molecule type" value="Genomic_DNA"/>
</dbReference>
<dbReference type="AlphaFoldDB" id="A0A5P9QAB8"/>
<dbReference type="OrthoDB" id="3254844at2"/>
<keyword evidence="2" id="KW-1185">Reference proteome</keyword>
<name>A0A5P9QAB8_9MICO</name>
<protein>
    <recommendedName>
        <fullName evidence="3">AbiEi antitoxin C-terminal domain-containing protein</fullName>
    </recommendedName>
</protein>
<gene>
    <name evidence="1" type="ORF">KDY119_01895</name>
</gene>
<organism evidence="1 2">
    <name type="scientific">Luteimicrobium xylanilyticum</name>
    <dbReference type="NCBI Taxonomy" id="1133546"/>
    <lineage>
        <taxon>Bacteria</taxon>
        <taxon>Bacillati</taxon>
        <taxon>Actinomycetota</taxon>
        <taxon>Actinomycetes</taxon>
        <taxon>Micrococcales</taxon>
        <taxon>Luteimicrobium</taxon>
    </lineage>
</organism>
<proteinExistence type="predicted"/>
<accession>A0A5P9QAB8</accession>